<dbReference type="EMBL" id="BTRK01000002">
    <property type="protein sequence ID" value="GMR38158.1"/>
    <property type="molecule type" value="Genomic_DNA"/>
</dbReference>
<feature type="transmembrane region" description="Helical" evidence="1">
    <location>
        <begin position="45"/>
        <end position="63"/>
    </location>
</feature>
<proteinExistence type="predicted"/>
<organism evidence="2 3">
    <name type="scientific">Pristionchus mayeri</name>
    <dbReference type="NCBI Taxonomy" id="1317129"/>
    <lineage>
        <taxon>Eukaryota</taxon>
        <taxon>Metazoa</taxon>
        <taxon>Ecdysozoa</taxon>
        <taxon>Nematoda</taxon>
        <taxon>Chromadorea</taxon>
        <taxon>Rhabditida</taxon>
        <taxon>Rhabditina</taxon>
        <taxon>Diplogasteromorpha</taxon>
        <taxon>Diplogasteroidea</taxon>
        <taxon>Neodiplogasteridae</taxon>
        <taxon>Pristionchus</taxon>
    </lineage>
</organism>
<reference evidence="3" key="1">
    <citation type="submission" date="2022-10" db="EMBL/GenBank/DDBJ databases">
        <title>Genome assembly of Pristionchus species.</title>
        <authorList>
            <person name="Yoshida K."/>
            <person name="Sommer R.J."/>
        </authorList>
    </citation>
    <scope>NUCLEOTIDE SEQUENCE [LARGE SCALE GENOMIC DNA]</scope>
    <source>
        <strain evidence="3">RS5460</strain>
    </source>
</reference>
<evidence type="ECO:0000313" key="3">
    <source>
        <dbReference type="Proteomes" id="UP001328107"/>
    </source>
</evidence>
<sequence>IGILSVICITFTLSIVLSRNGSRTYKLLTAQSLIFGKMKMSPFPIAYLLYDLQLCFITCPHLVMQHFSGYTLGCLHVSAKFQFVAILFNLVQIVSSAYICVLYRHQSILPSTSNLKMLSTLDRTITFFAFNIGCSLLCISVALAVKDTDEVEWSPSWLLARNSIVAPPSLFSIGVVVHMCVAELVIVLLVSFTFWHMHHTLKVSRKHLAVSSLLLLRTCSGLLLSPLSLRCVIAFFDILSSMKKVRIENTNSDLTCYIMFLFASNSIATTLAIVCSSPDYR</sequence>
<dbReference type="AlphaFoldDB" id="A0AAN4ZGQ2"/>
<comment type="caution">
    <text evidence="2">The sequence shown here is derived from an EMBL/GenBank/DDBJ whole genome shotgun (WGS) entry which is preliminary data.</text>
</comment>
<keyword evidence="1" id="KW-0472">Membrane</keyword>
<dbReference type="Proteomes" id="UP001328107">
    <property type="component" value="Unassembled WGS sequence"/>
</dbReference>
<feature type="transmembrane region" description="Helical" evidence="1">
    <location>
        <begin position="83"/>
        <end position="103"/>
    </location>
</feature>
<protein>
    <recommendedName>
        <fullName evidence="4">G protein-coupled receptor</fullName>
    </recommendedName>
</protein>
<keyword evidence="3" id="KW-1185">Reference proteome</keyword>
<feature type="transmembrane region" description="Helical" evidence="1">
    <location>
        <begin position="214"/>
        <end position="236"/>
    </location>
</feature>
<feature type="non-terminal residue" evidence="2">
    <location>
        <position position="281"/>
    </location>
</feature>
<evidence type="ECO:0008006" key="4">
    <source>
        <dbReference type="Google" id="ProtNLM"/>
    </source>
</evidence>
<feature type="transmembrane region" description="Helical" evidence="1">
    <location>
        <begin position="124"/>
        <end position="145"/>
    </location>
</feature>
<feature type="transmembrane region" description="Helical" evidence="1">
    <location>
        <begin position="256"/>
        <end position="275"/>
    </location>
</feature>
<evidence type="ECO:0000256" key="1">
    <source>
        <dbReference type="SAM" id="Phobius"/>
    </source>
</evidence>
<feature type="transmembrane region" description="Helical" evidence="1">
    <location>
        <begin position="165"/>
        <end position="194"/>
    </location>
</feature>
<name>A0AAN4ZGQ2_9BILA</name>
<dbReference type="InterPro" id="IPR019429">
    <property type="entry name" value="7TM_GPCR_serpentine_rcpt_Sri"/>
</dbReference>
<feature type="non-terminal residue" evidence="2">
    <location>
        <position position="1"/>
    </location>
</feature>
<keyword evidence="1" id="KW-0812">Transmembrane</keyword>
<evidence type="ECO:0000313" key="2">
    <source>
        <dbReference type="EMBL" id="GMR38158.1"/>
    </source>
</evidence>
<keyword evidence="1" id="KW-1133">Transmembrane helix</keyword>
<gene>
    <name evidence="2" type="ORF">PMAYCL1PPCAC_08353</name>
</gene>
<dbReference type="Pfam" id="PF10327">
    <property type="entry name" value="7TM_GPCR_Sri"/>
    <property type="match status" value="1"/>
</dbReference>
<accession>A0AAN4ZGQ2</accession>